<evidence type="ECO:0000313" key="8">
    <source>
        <dbReference type="EMBL" id="PWI73533.1"/>
    </source>
</evidence>
<evidence type="ECO:0000256" key="4">
    <source>
        <dbReference type="ARBA" id="ARBA00023163"/>
    </source>
</evidence>
<evidence type="ECO:0000256" key="5">
    <source>
        <dbReference type="ARBA" id="ARBA00023242"/>
    </source>
</evidence>
<evidence type="ECO:0000256" key="2">
    <source>
        <dbReference type="ARBA" id="ARBA00022723"/>
    </source>
</evidence>
<dbReference type="Proteomes" id="UP000245956">
    <property type="component" value="Unassembled WGS sequence"/>
</dbReference>
<dbReference type="Pfam" id="PF04082">
    <property type="entry name" value="Fungal_trans"/>
    <property type="match status" value="1"/>
</dbReference>
<reference evidence="8 9" key="1">
    <citation type="journal article" date="2016" name="Front. Microbiol.">
        <title>Genome and transcriptome sequences reveal the specific parasitism of the nematophagous Purpureocillium lilacinum 36-1.</title>
        <authorList>
            <person name="Xie J."/>
            <person name="Li S."/>
            <person name="Mo C."/>
            <person name="Xiao X."/>
            <person name="Peng D."/>
            <person name="Wang G."/>
            <person name="Xiao Y."/>
        </authorList>
    </citation>
    <scope>NUCLEOTIDE SEQUENCE [LARGE SCALE GENOMIC DNA]</scope>
    <source>
        <strain evidence="8 9">36-1</strain>
    </source>
</reference>
<keyword evidence="5" id="KW-0539">Nucleus</keyword>
<feature type="region of interest" description="Disordered" evidence="6">
    <location>
        <begin position="1"/>
        <end position="44"/>
    </location>
</feature>
<dbReference type="PANTHER" id="PTHR47338:SF10">
    <property type="entry name" value="TRANSCRIPTION FACTOR DOMAIN-CONTAINING PROTEIN-RELATED"/>
    <property type="match status" value="1"/>
</dbReference>
<dbReference type="AlphaFoldDB" id="A0A2U3EGC6"/>
<feature type="compositionally biased region" description="Basic and acidic residues" evidence="6">
    <location>
        <begin position="794"/>
        <end position="805"/>
    </location>
</feature>
<feature type="compositionally biased region" description="Polar residues" evidence="6">
    <location>
        <begin position="208"/>
        <end position="222"/>
    </location>
</feature>
<proteinExistence type="predicted"/>
<evidence type="ECO:0000256" key="6">
    <source>
        <dbReference type="SAM" id="MobiDB-lite"/>
    </source>
</evidence>
<feature type="region of interest" description="Disordered" evidence="6">
    <location>
        <begin position="158"/>
        <end position="261"/>
    </location>
</feature>
<dbReference type="CDD" id="cd12148">
    <property type="entry name" value="fungal_TF_MHR"/>
    <property type="match status" value="1"/>
</dbReference>
<dbReference type="InterPro" id="IPR050815">
    <property type="entry name" value="TF_fung"/>
</dbReference>
<dbReference type="EMBL" id="LCWV01000004">
    <property type="protein sequence ID" value="PWI73533.1"/>
    <property type="molecule type" value="Genomic_DNA"/>
</dbReference>
<evidence type="ECO:0000256" key="1">
    <source>
        <dbReference type="ARBA" id="ARBA00004123"/>
    </source>
</evidence>
<feature type="domain" description="Xylanolytic transcriptional activator regulatory" evidence="7">
    <location>
        <begin position="396"/>
        <end position="478"/>
    </location>
</feature>
<accession>A0A2U3EGC6</accession>
<name>A0A2U3EGC6_PURLI</name>
<comment type="caution">
    <text evidence="8">The sequence shown here is derived from an EMBL/GenBank/DDBJ whole genome shotgun (WGS) entry which is preliminary data.</text>
</comment>
<organism evidence="8 9">
    <name type="scientific">Purpureocillium lilacinum</name>
    <name type="common">Paecilomyces lilacinus</name>
    <dbReference type="NCBI Taxonomy" id="33203"/>
    <lineage>
        <taxon>Eukaryota</taxon>
        <taxon>Fungi</taxon>
        <taxon>Dikarya</taxon>
        <taxon>Ascomycota</taxon>
        <taxon>Pezizomycotina</taxon>
        <taxon>Sordariomycetes</taxon>
        <taxon>Hypocreomycetidae</taxon>
        <taxon>Hypocreales</taxon>
        <taxon>Ophiocordycipitaceae</taxon>
        <taxon>Purpureocillium</taxon>
    </lineage>
</organism>
<dbReference type="PANTHER" id="PTHR47338">
    <property type="entry name" value="ZN(II)2CYS6 TRANSCRIPTION FACTOR (EUROFUNG)-RELATED"/>
    <property type="match status" value="1"/>
</dbReference>
<feature type="compositionally biased region" description="Pro residues" evidence="6">
    <location>
        <begin position="25"/>
        <end position="35"/>
    </location>
</feature>
<dbReference type="GO" id="GO:0005634">
    <property type="term" value="C:nucleus"/>
    <property type="evidence" value="ECO:0007669"/>
    <property type="project" value="UniProtKB-SubCell"/>
</dbReference>
<dbReference type="GO" id="GO:0000981">
    <property type="term" value="F:DNA-binding transcription factor activity, RNA polymerase II-specific"/>
    <property type="evidence" value="ECO:0007669"/>
    <property type="project" value="InterPro"/>
</dbReference>
<protein>
    <recommendedName>
        <fullName evidence="7">Xylanolytic transcriptional activator regulatory domain-containing protein</fullName>
    </recommendedName>
</protein>
<evidence type="ECO:0000256" key="3">
    <source>
        <dbReference type="ARBA" id="ARBA00023015"/>
    </source>
</evidence>
<dbReference type="GO" id="GO:0003677">
    <property type="term" value="F:DNA binding"/>
    <property type="evidence" value="ECO:0007669"/>
    <property type="project" value="InterPro"/>
</dbReference>
<sequence length="952" mass="106221">MLALKFRPIQQRASNPGRTSRRLPAPDPSHTPPDPHAGEVDRPSLHTTCREHGKTILQAQCSPRKLKYDKLHGASPTSRATLAEGISYRAYAEHVVKLTVFRLVGANDRERPRCQACEQTNQDCEYPLGPMKPGPKIGKLPGYQEVYGVADILTTKSGTLQRRKRKRRDDQADASAQTRRENLHSPGLVSGDGGRAEGEQGCAERGAEQSSPPSNTTEQWSPWSRHARESGIKPNDLSFILHPSHDASTPEKDQLEGKSGGEAQQHFLTQACNDLGLCHEIRLYFTNMVAINLFHEPSFRDKLEKISSRVQARALLASMMSYAARFHPAEGGLSQTNTYPAVRTICPPPDHFLDIALKLIDESLKECGDEPPTLCILQALIIATHCQLTRGVHGRAWRSLGMCVRLAYELNLHLIDARGNSHRSDASEPVKWRDGEEKRRAWWAIWEMDVFASTIRRTPTAMDWRHMETLLPVDDADWFNDRPAPSAFMDSNPIQRWKTLQGSGNQSPKAWFMVVNSLMKDAQKISDPRGVRSDSDFMERAGTASQTPIDERLSPVEDARQRLEMLANAVKCFTLALPQHLRYRNQYLSFDPPHSAQTEPRHQLHCGIYNIFVMTQLAQLMIYRHYLLYHPVCTGRDNQAGKPQGSSSLQVTRHISDDPSVQQYFEAADNIVTIVNRSFEEHVKYINPFLLSTIWLACAVQLVRRFLGSRGVNQGLIKSRFDVLYLTYKRCASFWDAKTSLQENLESIEAQLESHFQEGQGGRPRTCYDSPNEPSVEEHTAGSSWVRARPSSESPDHRGRNDIRRTAGVPDEESSDILGTPSETTIFVQCGSSTTNYTGNATAAVCPDGPSMGFPSVHQQQFTSESPVCPPNYGLLLPPSPATTHNANEGSSVARETLAESVAMPHVPSVNPPVLEAGAQTTMGVVQQDNLEWWLLDFPVDLRDLLVGVSAD</sequence>
<dbReference type="GO" id="GO:0006351">
    <property type="term" value="P:DNA-templated transcription"/>
    <property type="evidence" value="ECO:0007669"/>
    <property type="project" value="InterPro"/>
</dbReference>
<gene>
    <name evidence="8" type="ORF">PCL_08809</name>
</gene>
<keyword evidence="3" id="KW-0805">Transcription regulation</keyword>
<dbReference type="InterPro" id="IPR007219">
    <property type="entry name" value="XnlR_reg_dom"/>
</dbReference>
<dbReference type="GO" id="GO:0008270">
    <property type="term" value="F:zinc ion binding"/>
    <property type="evidence" value="ECO:0007669"/>
    <property type="project" value="InterPro"/>
</dbReference>
<comment type="subcellular location">
    <subcellularLocation>
        <location evidence="1">Nucleus</location>
    </subcellularLocation>
</comment>
<keyword evidence="2" id="KW-0479">Metal-binding</keyword>
<keyword evidence="4" id="KW-0804">Transcription</keyword>
<feature type="region of interest" description="Disordered" evidence="6">
    <location>
        <begin position="756"/>
        <end position="822"/>
    </location>
</feature>
<feature type="compositionally biased region" description="Basic and acidic residues" evidence="6">
    <location>
        <begin position="243"/>
        <end position="256"/>
    </location>
</feature>
<evidence type="ECO:0000259" key="7">
    <source>
        <dbReference type="SMART" id="SM00906"/>
    </source>
</evidence>
<dbReference type="SMART" id="SM00906">
    <property type="entry name" value="Fungal_trans"/>
    <property type="match status" value="1"/>
</dbReference>
<evidence type="ECO:0000313" key="9">
    <source>
        <dbReference type="Proteomes" id="UP000245956"/>
    </source>
</evidence>